<dbReference type="Proteomes" id="UP000666915">
    <property type="component" value="Unassembled WGS sequence"/>
</dbReference>
<dbReference type="RefSeq" id="WP_208269098.1">
    <property type="nucleotide sequence ID" value="NZ_BAAAGM010000024.1"/>
</dbReference>
<protein>
    <submittedName>
        <fullName evidence="1">Uncharacterized protein</fullName>
    </submittedName>
</protein>
<gene>
    <name evidence="1" type="ORF">J4557_24725</name>
</gene>
<dbReference type="EMBL" id="JAGEOK010000015">
    <property type="protein sequence ID" value="MBO2440736.1"/>
    <property type="molecule type" value="Genomic_DNA"/>
</dbReference>
<reference evidence="1 2" key="1">
    <citation type="submission" date="2021-03" db="EMBL/GenBank/DDBJ databases">
        <authorList>
            <person name="Kanchanasin P."/>
            <person name="Saeng-In P."/>
            <person name="Phongsopitanun W."/>
            <person name="Yuki M."/>
            <person name="Kudo T."/>
            <person name="Ohkuma M."/>
            <person name="Tanasupawat S."/>
        </authorList>
    </citation>
    <scope>NUCLEOTIDE SEQUENCE [LARGE SCALE GENOMIC DNA]</scope>
    <source>
        <strain evidence="1 2">L46</strain>
    </source>
</reference>
<evidence type="ECO:0000313" key="1">
    <source>
        <dbReference type="EMBL" id="MBO2440736.1"/>
    </source>
</evidence>
<sequence>MTGEPLPDFRPGDVLRISCPFTEVTVSAVHPYNVSVRWPWWQVDPDSDFFHWNGDVALPRASSMDAEREFFTTIPDTEALAAGDRCKVGIPPTIVHVMSVERFDPPLETGRLPRPHRHVVVLHHGESEDPDAEFQGYIIDPDDDQPIAMDLVFRPYAFLRPDDELADAAGRAWRFVAPWDWRPFDGGTGTPVWPLTLLYRDGAEPSAASLNAVAQATSMGSHTEQLARWQRLTGAHPPERSHPASA</sequence>
<name>A0ABS3R3N5_9ACTN</name>
<proteinExistence type="predicted"/>
<organism evidence="1 2">
    <name type="scientific">Actinomadura nitritigenes</name>
    <dbReference type="NCBI Taxonomy" id="134602"/>
    <lineage>
        <taxon>Bacteria</taxon>
        <taxon>Bacillati</taxon>
        <taxon>Actinomycetota</taxon>
        <taxon>Actinomycetes</taxon>
        <taxon>Streptosporangiales</taxon>
        <taxon>Thermomonosporaceae</taxon>
        <taxon>Actinomadura</taxon>
    </lineage>
</organism>
<accession>A0ABS3R3N5</accession>
<evidence type="ECO:0000313" key="2">
    <source>
        <dbReference type="Proteomes" id="UP000666915"/>
    </source>
</evidence>
<keyword evidence="2" id="KW-1185">Reference proteome</keyword>
<comment type="caution">
    <text evidence="1">The sequence shown here is derived from an EMBL/GenBank/DDBJ whole genome shotgun (WGS) entry which is preliminary data.</text>
</comment>